<proteinExistence type="predicted"/>
<accession>A0A133S2Z0</accession>
<reference evidence="1 2" key="1">
    <citation type="submission" date="2016-01" db="EMBL/GenBank/DDBJ databases">
        <authorList>
            <person name="Oliw E.H."/>
        </authorList>
    </citation>
    <scope>NUCLEOTIDE SEQUENCE [LARGE SCALE GENOMIC DNA]</scope>
    <source>
        <strain evidence="1 2">CMW7705B</strain>
    </source>
</reference>
<protein>
    <submittedName>
        <fullName evidence="1">Uncharacterized protein</fullName>
    </submittedName>
</protein>
<organism evidence="1 2">
    <name type="scientific">Streptococcus mitis</name>
    <dbReference type="NCBI Taxonomy" id="28037"/>
    <lineage>
        <taxon>Bacteria</taxon>
        <taxon>Bacillati</taxon>
        <taxon>Bacillota</taxon>
        <taxon>Bacilli</taxon>
        <taxon>Lactobacillales</taxon>
        <taxon>Streptococcaceae</taxon>
        <taxon>Streptococcus</taxon>
        <taxon>Streptococcus mitis group</taxon>
    </lineage>
</organism>
<dbReference type="AlphaFoldDB" id="A0A133S2Z0"/>
<sequence length="44" mass="5182">MPYEITTNFTDLSSFVQFSAHLHHRFRELANQRDIPRASLYSSP</sequence>
<evidence type="ECO:0000313" key="1">
    <source>
        <dbReference type="EMBL" id="KXA62808.1"/>
    </source>
</evidence>
<gene>
    <name evidence="1" type="ORF">HMPREF3228_00188</name>
</gene>
<dbReference type="EMBL" id="LRQR01000010">
    <property type="protein sequence ID" value="KXA62808.1"/>
    <property type="molecule type" value="Genomic_DNA"/>
</dbReference>
<dbReference type="Proteomes" id="UP000070065">
    <property type="component" value="Unassembled WGS sequence"/>
</dbReference>
<comment type="caution">
    <text evidence="1">The sequence shown here is derived from an EMBL/GenBank/DDBJ whole genome shotgun (WGS) entry which is preliminary data.</text>
</comment>
<name>A0A133S2Z0_STRMT</name>
<evidence type="ECO:0000313" key="2">
    <source>
        <dbReference type="Proteomes" id="UP000070065"/>
    </source>
</evidence>